<organism evidence="2 3">
    <name type="scientific">Venturia nashicola</name>
    <dbReference type="NCBI Taxonomy" id="86259"/>
    <lineage>
        <taxon>Eukaryota</taxon>
        <taxon>Fungi</taxon>
        <taxon>Dikarya</taxon>
        <taxon>Ascomycota</taxon>
        <taxon>Pezizomycotina</taxon>
        <taxon>Dothideomycetes</taxon>
        <taxon>Pleosporomycetidae</taxon>
        <taxon>Venturiales</taxon>
        <taxon>Venturiaceae</taxon>
        <taxon>Venturia</taxon>
    </lineage>
</organism>
<keyword evidence="3" id="KW-1185">Reference proteome</keyword>
<reference evidence="2 3" key="1">
    <citation type="submission" date="2019-04" db="EMBL/GenBank/DDBJ databases">
        <title>High contiguity whole genome sequence and gene annotation resource for two Venturia nashicola isolates.</title>
        <authorList>
            <person name="Prokchorchik M."/>
            <person name="Won K."/>
            <person name="Lee Y."/>
            <person name="Choi E.D."/>
            <person name="Segonzac C."/>
            <person name="Sohn K.H."/>
        </authorList>
    </citation>
    <scope>NUCLEOTIDE SEQUENCE [LARGE SCALE GENOMIC DNA]</scope>
    <source>
        <strain evidence="2 3">PRI2</strain>
    </source>
</reference>
<evidence type="ECO:0000313" key="2">
    <source>
        <dbReference type="EMBL" id="TID14737.1"/>
    </source>
</evidence>
<evidence type="ECO:0000313" key="3">
    <source>
        <dbReference type="Proteomes" id="UP000298493"/>
    </source>
</evidence>
<comment type="caution">
    <text evidence="2">The sequence shown here is derived from an EMBL/GenBank/DDBJ whole genome shotgun (WGS) entry which is preliminary data.</text>
</comment>
<gene>
    <name evidence="2" type="ORF">E6O75_ATG08883</name>
</gene>
<sequence length="323" mass="36678">MCHIHRIWYSCSHGDLVLRSKCRATRIKLTRRRSTNLPHEEGYAWTPVYTQADTPFYQLAACKAHSTLEINLKTRCGPCRFDAVKKKWDREMAMTRAGASMMGARGTALDELLAELKEQRANEEWGCRKMYPPEGKRGPITKVQLRVKGDRSDSPLRNELQPDDIEDVDEVNWNDLMRDLDKPVVEGEVDGGTFMDFFEDRYGFWGPSVEFTDADIDISSLQISDMEAKGESLNDSGYSSAEPDQADEEISEEITWEFETPDAPTFPPDEDEAGWDDGGNINTKDEGLFQDELAVVCTFAEMNDKTSGLLAHEMHAKMDLIVW</sequence>
<dbReference type="OrthoDB" id="10486641at2759"/>
<evidence type="ECO:0000256" key="1">
    <source>
        <dbReference type="SAM" id="MobiDB-lite"/>
    </source>
</evidence>
<accession>A0A4Z1NHF3</accession>
<dbReference type="EMBL" id="SNSC02000022">
    <property type="protein sequence ID" value="TID14737.1"/>
    <property type="molecule type" value="Genomic_DNA"/>
</dbReference>
<protein>
    <submittedName>
        <fullName evidence="2">pH-response regulator protein palF/RIM8</fullName>
    </submittedName>
</protein>
<proteinExistence type="predicted"/>
<dbReference type="AlphaFoldDB" id="A0A4Z1NHF3"/>
<dbReference type="Proteomes" id="UP000298493">
    <property type="component" value="Unassembled WGS sequence"/>
</dbReference>
<feature type="region of interest" description="Disordered" evidence="1">
    <location>
        <begin position="260"/>
        <end position="284"/>
    </location>
</feature>
<name>A0A4Z1NHF3_9PEZI</name>